<keyword evidence="5 8" id="KW-1133">Transmembrane helix</keyword>
<feature type="domain" description="RDD" evidence="10">
    <location>
        <begin position="11"/>
        <end position="145"/>
    </location>
</feature>
<dbReference type="InterPro" id="IPR051791">
    <property type="entry name" value="Pra-immunoreactive"/>
</dbReference>
<gene>
    <name evidence="11" type="ORF">RM52_03430</name>
</gene>
<evidence type="ECO:0000256" key="4">
    <source>
        <dbReference type="ARBA" id="ARBA00022692"/>
    </source>
</evidence>
<keyword evidence="2" id="KW-1003">Cell membrane</keyword>
<evidence type="ECO:0000256" key="3">
    <source>
        <dbReference type="ARBA" id="ARBA00022553"/>
    </source>
</evidence>
<sequence>MTDLDLVRRPAQVGRRVGAYLIDAAIGMVVLLIAVGVFAGISFGTGGALPLPLAVALAYAVGLGWFVVYTLMQAGAGSLGMRALGLRLVREGGAVDASAPASRLGFGRALGRNLVWALGGAIVVGYFSPLFDSSPWHRGWHDRAVGAVMTDVAGRSPVPAADSRAEAAPPSPPSSLAPTVLPAAPILPEAPAPELGGWSPAEPPAPVRSTPLASGVISFVPGVSDADRLDQPAPAPTPGLPTVEVSDATPPVSGAPAADRGPVSGAGVVIESIDETRISTGERPFARLVWDDGTRQALYGRTLFGRNPAPETGAMVSPVRDETLSLSKTHFEMIPDDDRAVWVVDRHSTNGVAVRRGDDLLPLEPGERTRVRAGDVLVFGDRQVTVEVTS</sequence>
<feature type="region of interest" description="Disordered" evidence="7">
    <location>
        <begin position="156"/>
        <end position="209"/>
    </location>
</feature>
<evidence type="ECO:0000256" key="8">
    <source>
        <dbReference type="SAM" id="Phobius"/>
    </source>
</evidence>
<name>A0A0B4D5Q4_9MICO</name>
<dbReference type="Pfam" id="PF06271">
    <property type="entry name" value="RDD"/>
    <property type="match status" value="1"/>
</dbReference>
<evidence type="ECO:0000256" key="5">
    <source>
        <dbReference type="ARBA" id="ARBA00022989"/>
    </source>
</evidence>
<dbReference type="SUPFAM" id="SSF49879">
    <property type="entry name" value="SMAD/FHA domain"/>
    <property type="match status" value="1"/>
</dbReference>
<dbReference type="EMBL" id="JWSZ01000003">
    <property type="protein sequence ID" value="KIC59515.1"/>
    <property type="molecule type" value="Genomic_DNA"/>
</dbReference>
<dbReference type="GO" id="GO:0005886">
    <property type="term" value="C:plasma membrane"/>
    <property type="evidence" value="ECO:0007669"/>
    <property type="project" value="UniProtKB-SubCell"/>
</dbReference>
<dbReference type="Gene3D" id="2.60.200.20">
    <property type="match status" value="1"/>
</dbReference>
<feature type="transmembrane region" description="Helical" evidence="8">
    <location>
        <begin position="113"/>
        <end position="131"/>
    </location>
</feature>
<comment type="subcellular location">
    <subcellularLocation>
        <location evidence="1">Cell membrane</location>
        <topology evidence="1">Multi-pass membrane protein</topology>
    </subcellularLocation>
</comment>
<dbReference type="InterPro" id="IPR008984">
    <property type="entry name" value="SMAD_FHA_dom_sf"/>
</dbReference>
<keyword evidence="6 8" id="KW-0472">Membrane</keyword>
<evidence type="ECO:0000256" key="6">
    <source>
        <dbReference type="ARBA" id="ARBA00023136"/>
    </source>
</evidence>
<feature type="region of interest" description="Disordered" evidence="7">
    <location>
        <begin position="224"/>
        <end position="245"/>
    </location>
</feature>
<dbReference type="PANTHER" id="PTHR36115">
    <property type="entry name" value="PROLINE-RICH ANTIGEN HOMOLOG-RELATED"/>
    <property type="match status" value="1"/>
</dbReference>
<keyword evidence="4 8" id="KW-0812">Transmembrane</keyword>
<dbReference type="PANTHER" id="PTHR36115:SF4">
    <property type="entry name" value="MEMBRANE PROTEIN"/>
    <property type="match status" value="1"/>
</dbReference>
<dbReference type="CDD" id="cd00060">
    <property type="entry name" value="FHA"/>
    <property type="match status" value="1"/>
</dbReference>
<evidence type="ECO:0000259" key="10">
    <source>
        <dbReference type="Pfam" id="PF06271"/>
    </source>
</evidence>
<reference evidence="11 12" key="1">
    <citation type="submission" date="2014-12" db="EMBL/GenBank/DDBJ databases">
        <title>Genome sequencing of Microbacterium hominis TPW29.</title>
        <authorList>
            <person name="Tan P.W."/>
            <person name="Chan K.-G."/>
        </authorList>
    </citation>
    <scope>NUCLEOTIDE SEQUENCE [LARGE SCALE GENOMIC DNA]</scope>
    <source>
        <strain evidence="11 12">TPW29</strain>
    </source>
</reference>
<feature type="compositionally biased region" description="Low complexity" evidence="7">
    <location>
        <begin position="176"/>
        <end position="195"/>
    </location>
</feature>
<dbReference type="AlphaFoldDB" id="A0A0B4D5Q4"/>
<accession>A0A0B4D5Q4</accession>
<evidence type="ECO:0000256" key="7">
    <source>
        <dbReference type="SAM" id="MobiDB-lite"/>
    </source>
</evidence>
<evidence type="ECO:0000256" key="2">
    <source>
        <dbReference type="ARBA" id="ARBA00022475"/>
    </source>
</evidence>
<evidence type="ECO:0000259" key="9">
    <source>
        <dbReference type="Pfam" id="PF00498"/>
    </source>
</evidence>
<evidence type="ECO:0000256" key="1">
    <source>
        <dbReference type="ARBA" id="ARBA00004651"/>
    </source>
</evidence>
<protein>
    <submittedName>
        <fullName evidence="11">RDD domain containing protein</fullName>
    </submittedName>
</protein>
<dbReference type="InterPro" id="IPR000253">
    <property type="entry name" value="FHA_dom"/>
</dbReference>
<evidence type="ECO:0000313" key="12">
    <source>
        <dbReference type="Proteomes" id="UP000031202"/>
    </source>
</evidence>
<feature type="transmembrane region" description="Helical" evidence="8">
    <location>
        <begin position="49"/>
        <end position="72"/>
    </location>
</feature>
<feature type="transmembrane region" description="Helical" evidence="8">
    <location>
        <begin position="20"/>
        <end position="43"/>
    </location>
</feature>
<dbReference type="RefSeq" id="WP_039413012.1">
    <property type="nucleotide sequence ID" value="NZ_JWSZ01000003.1"/>
</dbReference>
<dbReference type="InterPro" id="IPR010432">
    <property type="entry name" value="RDD"/>
</dbReference>
<dbReference type="Proteomes" id="UP000031202">
    <property type="component" value="Unassembled WGS sequence"/>
</dbReference>
<evidence type="ECO:0000313" key="11">
    <source>
        <dbReference type="EMBL" id="KIC59515.1"/>
    </source>
</evidence>
<feature type="domain" description="FHA" evidence="9">
    <location>
        <begin position="323"/>
        <end position="380"/>
    </location>
</feature>
<dbReference type="Pfam" id="PF00498">
    <property type="entry name" value="FHA"/>
    <property type="match status" value="1"/>
</dbReference>
<proteinExistence type="predicted"/>
<organism evidence="11 12">
    <name type="scientific">Microbacterium hominis</name>
    <dbReference type="NCBI Taxonomy" id="162426"/>
    <lineage>
        <taxon>Bacteria</taxon>
        <taxon>Bacillati</taxon>
        <taxon>Actinomycetota</taxon>
        <taxon>Actinomycetes</taxon>
        <taxon>Micrococcales</taxon>
        <taxon>Microbacteriaceae</taxon>
        <taxon>Microbacterium</taxon>
    </lineage>
</organism>
<comment type="caution">
    <text evidence="11">The sequence shown here is derived from an EMBL/GenBank/DDBJ whole genome shotgun (WGS) entry which is preliminary data.</text>
</comment>
<keyword evidence="3" id="KW-0597">Phosphoprotein</keyword>
<feature type="compositionally biased region" description="Low complexity" evidence="7">
    <location>
        <begin position="157"/>
        <end position="168"/>
    </location>
</feature>